<dbReference type="Proteomes" id="UP000004014">
    <property type="component" value="Unassembled WGS sequence"/>
</dbReference>
<evidence type="ECO:0000313" key="2">
    <source>
        <dbReference type="Proteomes" id="UP000004014"/>
    </source>
</evidence>
<evidence type="ECO:0000313" key="1">
    <source>
        <dbReference type="EMBL" id="EHC03027.1"/>
    </source>
</evidence>
<protein>
    <submittedName>
        <fullName evidence="1">Uncharacterized protein</fullName>
    </submittedName>
</protein>
<accession>A0AA87F8T7</accession>
<gene>
    <name evidence="1" type="ORF">SSUR61_1025</name>
</gene>
<dbReference type="EMBL" id="AEYY01000030">
    <property type="protein sequence ID" value="EHC03027.1"/>
    <property type="molecule type" value="Genomic_DNA"/>
</dbReference>
<organism evidence="1 2">
    <name type="scientific">Streptococcus suis R61</name>
    <dbReference type="NCBI Taxonomy" id="996306"/>
    <lineage>
        <taxon>Bacteria</taxon>
        <taxon>Bacillati</taxon>
        <taxon>Bacillota</taxon>
        <taxon>Bacilli</taxon>
        <taxon>Lactobacillales</taxon>
        <taxon>Streptococcaceae</taxon>
        <taxon>Streptococcus</taxon>
    </lineage>
</organism>
<name>A0AA87F8T7_STRSU</name>
<reference evidence="1 2" key="1">
    <citation type="submission" date="2011-03" db="EMBL/GenBank/DDBJ databases">
        <title>Deep-sequencing identification of multiple resistance mechanism for the high antibiotic-resistance strain Streptococcus suis R61.</title>
        <authorList>
            <person name="Hu P."/>
            <person name="Yang M."/>
            <person name="Jin M."/>
            <person name="Xiao J."/>
        </authorList>
    </citation>
    <scope>NUCLEOTIDE SEQUENCE [LARGE SCALE GENOMIC DNA]</scope>
    <source>
        <strain evidence="1 2">R61</strain>
    </source>
</reference>
<dbReference type="AlphaFoldDB" id="A0AA87F8T7"/>
<comment type="caution">
    <text evidence="1">The sequence shown here is derived from an EMBL/GenBank/DDBJ whole genome shotgun (WGS) entry which is preliminary data.</text>
</comment>
<sequence length="44" mass="4948">MQEDKKANLEIVTRLAGKVIKATVSELPHEVSEQATVEVEKKNR</sequence>
<dbReference type="RefSeq" id="WP_004195137.1">
    <property type="nucleotide sequence ID" value="NZ_AEYY01000030.1"/>
</dbReference>
<proteinExistence type="predicted"/>